<gene>
    <name evidence="2" type="primary">FRAS1</name>
    <name evidence="2" type="ORF">SPIL2461_LOCUS22146</name>
</gene>
<comment type="caution">
    <text evidence="2">The sequence shown here is derived from an EMBL/GenBank/DDBJ whole genome shotgun (WGS) entry which is preliminary data.</text>
</comment>
<feature type="transmembrane region" description="Helical" evidence="1">
    <location>
        <begin position="112"/>
        <end position="133"/>
    </location>
</feature>
<sequence>GSDFVVTTSGLHRVLPWKWVSPLVSLAGTGVPMVDAKRSKPSFRVQAMGNEQLLLMPSSAIKCPLDTSMGYVRIHFPRAFVSLGLFRCPLILWSFIFFVAGAACVSRLTLPMAIVVSFLSAFLGCVCYGISWMRGQRTPMVKRHRQFHHTWSTSSPKPKRCERGAPRAITAGKLRDFLDFFREFIRERSMYYVCSNIVMPLTKPVKLSFAELIGPSELNWFVSHYWGTPVQHFVGAVCKHGFAHAKDTWRDSAYWICTFSNNQWEVPLELGNGRWQESSFYLALRSPNCLGTAMILDEEALPLQRIWCLFEVYQTILLSAQNARFAGLLLCTSTGVLQQGQAGTDIAMAVAKRLAALDLRNAQASDEGDRLMIHGLIEAMPGGFDTMNKFVRESIRNALVTMHRQFEHDFSSLVQELTASHSGSASASVSVEVTALPTLLQSRAQKDSKTDGD</sequence>
<evidence type="ECO:0000313" key="3">
    <source>
        <dbReference type="Proteomes" id="UP000649617"/>
    </source>
</evidence>
<reference evidence="2" key="1">
    <citation type="submission" date="2021-02" db="EMBL/GenBank/DDBJ databases">
        <authorList>
            <person name="Dougan E. K."/>
            <person name="Rhodes N."/>
            <person name="Thang M."/>
            <person name="Chan C."/>
        </authorList>
    </citation>
    <scope>NUCLEOTIDE SEQUENCE</scope>
</reference>
<keyword evidence="1" id="KW-1133">Transmembrane helix</keyword>
<organism evidence="2 3">
    <name type="scientific">Symbiodinium pilosum</name>
    <name type="common">Dinoflagellate</name>
    <dbReference type="NCBI Taxonomy" id="2952"/>
    <lineage>
        <taxon>Eukaryota</taxon>
        <taxon>Sar</taxon>
        <taxon>Alveolata</taxon>
        <taxon>Dinophyceae</taxon>
        <taxon>Suessiales</taxon>
        <taxon>Symbiodiniaceae</taxon>
        <taxon>Symbiodinium</taxon>
    </lineage>
</organism>
<evidence type="ECO:0000313" key="2">
    <source>
        <dbReference type="EMBL" id="CAE7759812.1"/>
    </source>
</evidence>
<name>A0A812Y7C8_SYMPI</name>
<keyword evidence="1" id="KW-0812">Transmembrane</keyword>
<dbReference type="OrthoDB" id="446420at2759"/>
<feature type="non-terminal residue" evidence="2">
    <location>
        <position position="1"/>
    </location>
</feature>
<evidence type="ECO:0000256" key="1">
    <source>
        <dbReference type="SAM" id="Phobius"/>
    </source>
</evidence>
<dbReference type="AlphaFoldDB" id="A0A812Y7C8"/>
<keyword evidence="1" id="KW-0472">Membrane</keyword>
<feature type="transmembrane region" description="Helical" evidence="1">
    <location>
        <begin position="79"/>
        <end position="100"/>
    </location>
</feature>
<keyword evidence="3" id="KW-1185">Reference proteome</keyword>
<proteinExistence type="predicted"/>
<dbReference type="Proteomes" id="UP000649617">
    <property type="component" value="Unassembled WGS sequence"/>
</dbReference>
<dbReference type="EMBL" id="CAJNIZ010046946">
    <property type="protein sequence ID" value="CAE7759812.1"/>
    <property type="molecule type" value="Genomic_DNA"/>
</dbReference>
<accession>A0A812Y7C8</accession>
<protein>
    <submittedName>
        <fullName evidence="2">FRAS1 protein</fullName>
    </submittedName>
</protein>